<evidence type="ECO:0000313" key="10">
    <source>
        <dbReference type="EMBL" id="CAG9797250.1"/>
    </source>
</evidence>
<evidence type="ECO:0000256" key="1">
    <source>
        <dbReference type="ARBA" id="ARBA00004115"/>
    </source>
</evidence>
<reference evidence="10" key="2">
    <citation type="submission" date="2022-10" db="EMBL/GenBank/DDBJ databases">
        <authorList>
            <consortium name="ENA_rothamsted_submissions"/>
            <consortium name="culmorum"/>
            <person name="King R."/>
        </authorList>
    </citation>
    <scope>NUCLEOTIDE SEQUENCE</scope>
</reference>
<evidence type="ECO:0000256" key="8">
    <source>
        <dbReference type="ARBA" id="ARBA00023136"/>
    </source>
</evidence>
<dbReference type="Proteomes" id="UP001153620">
    <property type="component" value="Chromosome 1"/>
</dbReference>
<gene>
    <name evidence="10" type="ORF">CHIRRI_LOCUS250</name>
</gene>
<keyword evidence="5 9" id="KW-0732">Signal</keyword>
<evidence type="ECO:0000313" key="11">
    <source>
        <dbReference type="Proteomes" id="UP001153620"/>
    </source>
</evidence>
<reference evidence="10" key="1">
    <citation type="submission" date="2022-01" db="EMBL/GenBank/DDBJ databases">
        <authorList>
            <person name="King R."/>
        </authorList>
    </citation>
    <scope>NUCLEOTIDE SEQUENCE</scope>
</reference>
<protein>
    <recommendedName>
        <fullName evidence="3">ER membrane protein complex subunit 10</fullName>
    </recommendedName>
</protein>
<sequence length="231" mass="25669">MSSIKFIWSLMASVFVLISSISSQSAFDSHLNVQLYHSLDANDVTGFTSRGNITIISINLGDIVVNQKELNSKERDVLKRLAKDKKLYRLKAEVVGSDGVKTTFLSSLKACHLIQSALHDFITINFDHNNAVLGVNIKAVSLDETSDDCDNLGLDNFNEFSTVVNLKNIEAAPIPDTQGFIQKLEREKEMRDKGEIDNRSFIQKYWMYIVPAVILLLVSGVTNTEGQGAAR</sequence>
<evidence type="ECO:0000256" key="9">
    <source>
        <dbReference type="SAM" id="SignalP"/>
    </source>
</evidence>
<organism evidence="10 11">
    <name type="scientific">Chironomus riparius</name>
    <dbReference type="NCBI Taxonomy" id="315576"/>
    <lineage>
        <taxon>Eukaryota</taxon>
        <taxon>Metazoa</taxon>
        <taxon>Ecdysozoa</taxon>
        <taxon>Arthropoda</taxon>
        <taxon>Hexapoda</taxon>
        <taxon>Insecta</taxon>
        <taxon>Pterygota</taxon>
        <taxon>Neoptera</taxon>
        <taxon>Endopterygota</taxon>
        <taxon>Diptera</taxon>
        <taxon>Nematocera</taxon>
        <taxon>Chironomoidea</taxon>
        <taxon>Chironomidae</taxon>
        <taxon>Chironominae</taxon>
        <taxon>Chironomus</taxon>
    </lineage>
</organism>
<keyword evidence="4" id="KW-0812">Transmembrane</keyword>
<evidence type="ECO:0000256" key="4">
    <source>
        <dbReference type="ARBA" id="ARBA00022692"/>
    </source>
</evidence>
<accession>A0A9N9RIC6</accession>
<evidence type="ECO:0000256" key="5">
    <source>
        <dbReference type="ARBA" id="ARBA00022729"/>
    </source>
</evidence>
<comment type="subcellular location">
    <subcellularLocation>
        <location evidence="1">Endoplasmic reticulum membrane</location>
        <topology evidence="1">Single-pass type I membrane protein</topology>
    </subcellularLocation>
</comment>
<name>A0A9N9RIC6_9DIPT</name>
<evidence type="ECO:0000256" key="7">
    <source>
        <dbReference type="ARBA" id="ARBA00022989"/>
    </source>
</evidence>
<dbReference type="CDD" id="cd22209">
    <property type="entry name" value="EMC10"/>
    <property type="match status" value="1"/>
</dbReference>
<keyword evidence="6" id="KW-0256">Endoplasmic reticulum</keyword>
<dbReference type="PANTHER" id="PTHR21397">
    <property type="entry name" value="CHROMATIN COMPLEXES SUBUNIT BAP18-RELATED"/>
    <property type="match status" value="1"/>
</dbReference>
<dbReference type="OrthoDB" id="1894652at2759"/>
<dbReference type="EMBL" id="OU895877">
    <property type="protein sequence ID" value="CAG9797250.1"/>
    <property type="molecule type" value="Genomic_DNA"/>
</dbReference>
<dbReference type="Pfam" id="PF21203">
    <property type="entry name" value="ECM10"/>
    <property type="match status" value="1"/>
</dbReference>
<evidence type="ECO:0000256" key="2">
    <source>
        <dbReference type="ARBA" id="ARBA00007695"/>
    </source>
</evidence>
<dbReference type="GO" id="GO:0072546">
    <property type="term" value="C:EMC complex"/>
    <property type="evidence" value="ECO:0007669"/>
    <property type="project" value="TreeGrafter"/>
</dbReference>
<evidence type="ECO:0000256" key="3">
    <source>
        <dbReference type="ARBA" id="ARBA00020105"/>
    </source>
</evidence>
<proteinExistence type="inferred from homology"/>
<feature type="signal peptide" evidence="9">
    <location>
        <begin position="1"/>
        <end position="26"/>
    </location>
</feature>
<comment type="similarity">
    <text evidence="2">Belongs to the EMC10 family.</text>
</comment>
<dbReference type="AlphaFoldDB" id="A0A9N9RIC6"/>
<evidence type="ECO:0000256" key="6">
    <source>
        <dbReference type="ARBA" id="ARBA00022824"/>
    </source>
</evidence>
<keyword evidence="8" id="KW-0472">Membrane</keyword>
<keyword evidence="11" id="KW-1185">Reference proteome</keyword>
<keyword evidence="7" id="KW-1133">Transmembrane helix</keyword>
<dbReference type="PANTHER" id="PTHR21397:SF4">
    <property type="entry name" value="ER MEMBRANE PROTEIN COMPLEX SUBUNIT 10"/>
    <property type="match status" value="1"/>
</dbReference>
<feature type="chain" id="PRO_5040115090" description="ER membrane protein complex subunit 10" evidence="9">
    <location>
        <begin position="27"/>
        <end position="231"/>
    </location>
</feature>